<evidence type="ECO:0000256" key="2">
    <source>
        <dbReference type="ARBA" id="ARBA00022692"/>
    </source>
</evidence>
<feature type="domain" description="ABC transporter" evidence="9">
    <location>
        <begin position="931"/>
        <end position="1162"/>
    </location>
</feature>
<dbReference type="InterPro" id="IPR017871">
    <property type="entry name" value="ABC_transporter-like_CS"/>
</dbReference>
<proteinExistence type="predicted"/>
<dbReference type="InterPro" id="IPR014223">
    <property type="entry name" value="ABC_CydC/D"/>
</dbReference>
<dbReference type="Gene3D" id="3.40.50.300">
    <property type="entry name" value="P-loop containing nucleotide triphosphate hydrolases"/>
    <property type="match status" value="2"/>
</dbReference>
<dbReference type="NCBIfam" id="TIGR02868">
    <property type="entry name" value="CydC"/>
    <property type="match status" value="1"/>
</dbReference>
<feature type="transmembrane region" description="Helical" evidence="8">
    <location>
        <begin position="647"/>
        <end position="667"/>
    </location>
</feature>
<gene>
    <name evidence="11" type="primary">cydD</name>
    <name evidence="11" type="ORF">RBR11_16170</name>
</gene>
<dbReference type="NCBIfam" id="TIGR02857">
    <property type="entry name" value="CydD"/>
    <property type="match status" value="1"/>
</dbReference>
<feature type="region of interest" description="Disordered" evidence="7">
    <location>
        <begin position="553"/>
        <end position="595"/>
    </location>
</feature>
<dbReference type="CDD" id="cd18584">
    <property type="entry name" value="ABC_6TM_AarD_CydD"/>
    <property type="match status" value="1"/>
</dbReference>
<feature type="domain" description="ABC transporter" evidence="9">
    <location>
        <begin position="345"/>
        <end position="575"/>
    </location>
</feature>
<feature type="domain" description="ABC transmembrane type-1" evidence="10">
    <location>
        <begin position="616"/>
        <end position="897"/>
    </location>
</feature>
<evidence type="ECO:0000256" key="3">
    <source>
        <dbReference type="ARBA" id="ARBA00022741"/>
    </source>
</evidence>
<feature type="transmembrane region" description="Helical" evidence="8">
    <location>
        <begin position="157"/>
        <end position="177"/>
    </location>
</feature>
<feature type="transmembrane region" description="Helical" evidence="8">
    <location>
        <begin position="131"/>
        <end position="151"/>
    </location>
</feature>
<keyword evidence="12" id="KW-1185">Reference proteome</keyword>
<evidence type="ECO:0000313" key="12">
    <source>
        <dbReference type="Proteomes" id="UP001230289"/>
    </source>
</evidence>
<feature type="transmembrane region" description="Helical" evidence="8">
    <location>
        <begin position="56"/>
        <end position="74"/>
    </location>
</feature>
<dbReference type="Proteomes" id="UP001230289">
    <property type="component" value="Unassembled WGS sequence"/>
</dbReference>
<keyword evidence="6 8" id="KW-0472">Membrane</keyword>
<evidence type="ECO:0000256" key="4">
    <source>
        <dbReference type="ARBA" id="ARBA00022840"/>
    </source>
</evidence>
<dbReference type="InterPro" id="IPR027417">
    <property type="entry name" value="P-loop_NTPase"/>
</dbReference>
<evidence type="ECO:0000313" key="11">
    <source>
        <dbReference type="EMBL" id="MDQ4215454.1"/>
    </source>
</evidence>
<dbReference type="PANTHER" id="PTHR24221:SF590">
    <property type="entry name" value="COMPONENT LINKED WITH THE ASSEMBLY OF CYTOCHROME' TRANSPORT TRANSMEMBRANE ATP-BINDING PROTEIN ABC TRANSPORTER CYDD-RELATED"/>
    <property type="match status" value="1"/>
</dbReference>
<feature type="domain" description="ABC transmembrane type-1" evidence="10">
    <location>
        <begin position="20"/>
        <end position="299"/>
    </location>
</feature>
<reference evidence="11 12" key="1">
    <citation type="submission" date="2023-08" db="EMBL/GenBank/DDBJ databases">
        <title>Microbacterium sp. nov., isolated from a waste landfill.</title>
        <authorList>
            <person name="Wen W."/>
        </authorList>
    </citation>
    <scope>NUCLEOTIDE SEQUENCE [LARGE SCALE GENOMIC DNA]</scope>
    <source>
        <strain evidence="11 12">ASV81</strain>
    </source>
</reference>
<evidence type="ECO:0000256" key="6">
    <source>
        <dbReference type="ARBA" id="ARBA00023136"/>
    </source>
</evidence>
<feature type="transmembrane region" description="Helical" evidence="8">
    <location>
        <begin position="870"/>
        <end position="889"/>
    </location>
</feature>
<dbReference type="InterPro" id="IPR014216">
    <property type="entry name" value="ABC_transptr_CydD"/>
</dbReference>
<dbReference type="CDD" id="cd03228">
    <property type="entry name" value="ABCC_MRP_Like"/>
    <property type="match status" value="2"/>
</dbReference>
<feature type="transmembrane region" description="Helical" evidence="8">
    <location>
        <begin position="732"/>
        <end position="749"/>
    </location>
</feature>
<evidence type="ECO:0000256" key="1">
    <source>
        <dbReference type="ARBA" id="ARBA00004651"/>
    </source>
</evidence>
<dbReference type="InterPro" id="IPR003593">
    <property type="entry name" value="AAA+_ATPase"/>
</dbReference>
<dbReference type="InterPro" id="IPR003439">
    <property type="entry name" value="ABC_transporter-like_ATP-bd"/>
</dbReference>
<protein>
    <submittedName>
        <fullName evidence="11">Thiol reductant ABC exporter subunit CydD</fullName>
    </submittedName>
</protein>
<dbReference type="SUPFAM" id="SSF52540">
    <property type="entry name" value="P-loop containing nucleoside triphosphate hydrolases"/>
    <property type="match status" value="2"/>
</dbReference>
<dbReference type="PROSITE" id="PS00211">
    <property type="entry name" value="ABC_TRANSPORTER_1"/>
    <property type="match status" value="1"/>
</dbReference>
<dbReference type="Gene3D" id="1.20.1560.10">
    <property type="entry name" value="ABC transporter type 1, transmembrane domain"/>
    <property type="match status" value="2"/>
</dbReference>
<accession>A0ABU0XJY5</accession>
<feature type="compositionally biased region" description="Basic and acidic residues" evidence="7">
    <location>
        <begin position="555"/>
        <end position="567"/>
    </location>
</feature>
<dbReference type="Pfam" id="PF00664">
    <property type="entry name" value="ABC_membrane"/>
    <property type="match status" value="2"/>
</dbReference>
<feature type="transmembrane region" description="Helical" evidence="8">
    <location>
        <begin position="263"/>
        <end position="280"/>
    </location>
</feature>
<keyword evidence="4" id="KW-0067">ATP-binding</keyword>
<dbReference type="RefSeq" id="WP_308490408.1">
    <property type="nucleotide sequence ID" value="NZ_JAVFCB010000011.1"/>
</dbReference>
<feature type="transmembrane region" description="Helical" evidence="8">
    <location>
        <begin position="236"/>
        <end position="257"/>
    </location>
</feature>
<feature type="transmembrane region" description="Helical" evidence="8">
    <location>
        <begin position="17"/>
        <end position="44"/>
    </location>
</feature>
<feature type="transmembrane region" description="Helical" evidence="8">
    <location>
        <begin position="832"/>
        <end position="858"/>
    </location>
</feature>
<name>A0ABU0XJY5_9MICO</name>
<evidence type="ECO:0000256" key="8">
    <source>
        <dbReference type="SAM" id="Phobius"/>
    </source>
</evidence>
<feature type="transmembrane region" description="Helical" evidence="8">
    <location>
        <begin position="613"/>
        <end position="641"/>
    </location>
</feature>
<keyword evidence="3" id="KW-0547">Nucleotide-binding</keyword>
<dbReference type="SMART" id="SM00382">
    <property type="entry name" value="AAA"/>
    <property type="match status" value="2"/>
</dbReference>
<dbReference type="Pfam" id="PF00005">
    <property type="entry name" value="ABC_tran"/>
    <property type="match status" value="2"/>
</dbReference>
<comment type="caution">
    <text evidence="11">The sequence shown here is derived from an EMBL/GenBank/DDBJ whole genome shotgun (WGS) entry which is preliminary data.</text>
</comment>
<keyword evidence="5 8" id="KW-1133">Transmembrane helix</keyword>
<dbReference type="InterPro" id="IPR011527">
    <property type="entry name" value="ABC1_TM_dom"/>
</dbReference>
<dbReference type="SUPFAM" id="SSF90123">
    <property type="entry name" value="ABC transporter transmembrane region"/>
    <property type="match status" value="2"/>
</dbReference>
<dbReference type="EMBL" id="JAVFCB010000011">
    <property type="protein sequence ID" value="MDQ4215454.1"/>
    <property type="molecule type" value="Genomic_DNA"/>
</dbReference>
<evidence type="ECO:0000259" key="9">
    <source>
        <dbReference type="PROSITE" id="PS50893"/>
    </source>
</evidence>
<feature type="compositionally biased region" description="Polar residues" evidence="7">
    <location>
        <begin position="572"/>
        <end position="584"/>
    </location>
</feature>
<evidence type="ECO:0000259" key="10">
    <source>
        <dbReference type="PROSITE" id="PS50929"/>
    </source>
</evidence>
<comment type="subcellular location">
    <subcellularLocation>
        <location evidence="1">Cell membrane</location>
        <topology evidence="1">Multi-pass membrane protein</topology>
    </subcellularLocation>
</comment>
<sequence>MKPIDPRLLRWAPAARAYLAVSAVVAVAQTAVTIAFAGLLAAGITDVAAGRSPLAVVPWLALVVIVRAGLLWVAEAWGARAAAQTGRQLRAALLDAIARRGPAWLGRRNRAAIAVTAGHGLDALDPYFARYIPQLVLTAIATPVIVVVMWGQDWPSGVAALVTLPLIPLFLILIGIATRGVQRRQLRVLQTLAARFADTVQGLATLRLFGRERRAAARMRDTADQYRRETMRVLRYSFLSGFALELLSSLAVAIIAVSVGLRLLGGELGLGVGLFVLLLAPEAFLPLRQVGVQFHAAAEGVAATEDVFEILEAADPIPSTVRSAQMAATSARMQRFAHIEAGVGARLELSDVAVRHGERALPPVSFIADPGTVTLIEGPSGSGKSSLLAALRGVAAHDGTIAVDGVADPDPTCWLAWAGQRPELIRGTIAANVALGDPAPDPDRVRVALADAAAAELDPDQELGVQGAGLSGGQTQRVAVARALYRLGSGARVLALDEPSSALDAATEERLWRAIRRTADAGATVLLISHRPSARVIADQIVRITVCVPSGSLSEDDRAADDRDETAHSAGNPVSSRSPAASSLNDREGEPIPDLPASTRGILRLAMPSARRFLPAVLAGIASAAAAVGLLLVSGWLIVSASLVDDLVPLSVAIVGVRFFAVTRAAIRYLERLAGHDAALRRLADLRAAVVRRLTPLSPAGLGTTDRGSVLSALVDDVENLQNLPLRVVQPLLTGGVVAVLSIGVLALVSPAAAVALAVCLVIAVTGAVLLGGIAGGRAERALSRDRACLAGALVDELTALDVLQAYGAESVARARVRDADERLRRTVTRAALAQALSSAVVSLAAGAASIWALAVAAPGLPGGAADAPWFAVAVLLPMAVFDVFAAVPQAASAWRGVRASAERIRTLLPAALPPAVRGDAGEGAIDGGALRLRGVTAAWPGSAAPALQDLDLDIAPGERILVTGSSGAGKSTLAAVLVGFLRFGGSYRIGGSDAGRVAGPELRRRIGLCEQDPMLFDEDIRQNLLFARDTATDAELLAVLDRVGLGGWTRERGGLDARVGERGALVSGGQAQRIALARAILRGFPILVLDEPTAGVDPDASDALLRDLLGAAGAQTVILISHVEPPAGTVDRTVRLEGGRLEGGRLEGGRLEGGRIAAGRIR</sequence>
<dbReference type="PANTHER" id="PTHR24221">
    <property type="entry name" value="ATP-BINDING CASSETTE SUB-FAMILY B"/>
    <property type="match status" value="1"/>
</dbReference>
<dbReference type="InterPro" id="IPR039421">
    <property type="entry name" value="Type_1_exporter"/>
</dbReference>
<organism evidence="11 12">
    <name type="scientific">Microbacterium capsulatum</name>
    <dbReference type="NCBI Taxonomy" id="3041921"/>
    <lineage>
        <taxon>Bacteria</taxon>
        <taxon>Bacillati</taxon>
        <taxon>Actinomycetota</taxon>
        <taxon>Actinomycetes</taxon>
        <taxon>Micrococcales</taxon>
        <taxon>Microbacteriaceae</taxon>
        <taxon>Microbacterium</taxon>
    </lineage>
</organism>
<dbReference type="PROSITE" id="PS50893">
    <property type="entry name" value="ABC_TRANSPORTER_2"/>
    <property type="match status" value="2"/>
</dbReference>
<evidence type="ECO:0000256" key="5">
    <source>
        <dbReference type="ARBA" id="ARBA00022989"/>
    </source>
</evidence>
<keyword evidence="2 8" id="KW-0812">Transmembrane</keyword>
<dbReference type="PROSITE" id="PS50929">
    <property type="entry name" value="ABC_TM1F"/>
    <property type="match status" value="2"/>
</dbReference>
<evidence type="ECO:0000256" key="7">
    <source>
        <dbReference type="SAM" id="MobiDB-lite"/>
    </source>
</evidence>
<feature type="transmembrane region" description="Helical" evidence="8">
    <location>
        <begin position="755"/>
        <end position="777"/>
    </location>
</feature>
<dbReference type="InterPro" id="IPR036640">
    <property type="entry name" value="ABC1_TM_sf"/>
</dbReference>